<feature type="region of interest" description="Disordered" evidence="1">
    <location>
        <begin position="76"/>
        <end position="120"/>
    </location>
</feature>
<organism evidence="2 3">
    <name type="scientific">Austropuccinia psidii MF-1</name>
    <dbReference type="NCBI Taxonomy" id="1389203"/>
    <lineage>
        <taxon>Eukaryota</taxon>
        <taxon>Fungi</taxon>
        <taxon>Dikarya</taxon>
        <taxon>Basidiomycota</taxon>
        <taxon>Pucciniomycotina</taxon>
        <taxon>Pucciniomycetes</taxon>
        <taxon>Pucciniales</taxon>
        <taxon>Sphaerophragmiaceae</taxon>
        <taxon>Austropuccinia</taxon>
    </lineage>
</organism>
<evidence type="ECO:0000313" key="3">
    <source>
        <dbReference type="Proteomes" id="UP000765509"/>
    </source>
</evidence>
<keyword evidence="3" id="KW-1185">Reference proteome</keyword>
<gene>
    <name evidence="2" type="ORF">O181_094040</name>
</gene>
<protein>
    <submittedName>
        <fullName evidence="2">Uncharacterized protein</fullName>
    </submittedName>
</protein>
<dbReference type="AlphaFoldDB" id="A0A9Q3J1C2"/>
<evidence type="ECO:0000256" key="1">
    <source>
        <dbReference type="SAM" id="MobiDB-lite"/>
    </source>
</evidence>
<feature type="compositionally biased region" description="Pro residues" evidence="1">
    <location>
        <begin position="88"/>
        <end position="98"/>
    </location>
</feature>
<dbReference type="Proteomes" id="UP000765509">
    <property type="component" value="Unassembled WGS sequence"/>
</dbReference>
<comment type="caution">
    <text evidence="2">The sequence shown here is derived from an EMBL/GenBank/DDBJ whole genome shotgun (WGS) entry which is preliminary data.</text>
</comment>
<name>A0A9Q3J1C2_9BASI</name>
<dbReference type="EMBL" id="AVOT02060977">
    <property type="protein sequence ID" value="MBW0554325.1"/>
    <property type="molecule type" value="Genomic_DNA"/>
</dbReference>
<proteinExistence type="predicted"/>
<reference evidence="2" key="1">
    <citation type="submission" date="2021-03" db="EMBL/GenBank/DDBJ databases">
        <title>Draft genome sequence of rust myrtle Austropuccinia psidii MF-1, a brazilian biotype.</title>
        <authorList>
            <person name="Quecine M.C."/>
            <person name="Pachon D.M.R."/>
            <person name="Bonatelli M.L."/>
            <person name="Correr F.H."/>
            <person name="Franceschini L.M."/>
            <person name="Leite T.F."/>
            <person name="Margarido G.R.A."/>
            <person name="Almeida C.A."/>
            <person name="Ferrarezi J.A."/>
            <person name="Labate C.A."/>
        </authorList>
    </citation>
    <scope>NUCLEOTIDE SEQUENCE</scope>
    <source>
        <strain evidence="2">MF-1</strain>
    </source>
</reference>
<accession>A0A9Q3J1C2</accession>
<sequence>MSPVPPSIDLSTHHPMVTSILDWNKVIIWRMKDGDGKRTFKLGPIVTHGIQTPKTKPTKSPPTRLTCSMYASRANPVATNEPSQHNEPPIPGPSPSSEPPEDVLTCEPEPEVAPTQSTEDPFVCPATPCSVIIIDDMPIGSPTSPPSPCVTPPFSPTLVPSSPHSHNDACQEFTNLQPTLMIPSAIVHKSINRILLEHFCLLHMIPFVDATHQIEMHWEFWEELNILLWQALEAYPKEDITRIVSKYLEKKEIKKSFSSYLIL</sequence>
<feature type="compositionally biased region" description="Polar residues" evidence="1">
    <location>
        <begin position="77"/>
        <end position="86"/>
    </location>
</feature>
<evidence type="ECO:0000313" key="2">
    <source>
        <dbReference type="EMBL" id="MBW0554325.1"/>
    </source>
</evidence>